<dbReference type="SMART" id="SM00406">
    <property type="entry name" value="IGv"/>
    <property type="match status" value="1"/>
</dbReference>
<dbReference type="Pfam" id="PF07686">
    <property type="entry name" value="V-set"/>
    <property type="match status" value="1"/>
</dbReference>
<evidence type="ECO:0000313" key="7">
    <source>
        <dbReference type="Ensembl" id="ENSSTUP00000115115.1"/>
    </source>
</evidence>
<keyword evidence="5" id="KW-1279">T cell receptor</keyword>
<protein>
    <recommendedName>
        <fullName evidence="6">Ig-like domain-containing protein</fullName>
    </recommendedName>
</protein>
<dbReference type="InterPro" id="IPR007110">
    <property type="entry name" value="Ig-like_dom"/>
</dbReference>
<dbReference type="SMART" id="SM00409">
    <property type="entry name" value="IG"/>
    <property type="match status" value="1"/>
</dbReference>
<dbReference type="InterPro" id="IPR036179">
    <property type="entry name" value="Ig-like_dom_sf"/>
</dbReference>
<dbReference type="InterPro" id="IPR013783">
    <property type="entry name" value="Ig-like_fold"/>
</dbReference>
<keyword evidence="2" id="KW-1064">Adaptive immunity</keyword>
<dbReference type="InterPro" id="IPR003599">
    <property type="entry name" value="Ig_sub"/>
</dbReference>
<keyword evidence="3" id="KW-0675">Receptor</keyword>
<dbReference type="PANTHER" id="PTHR19367:SF18">
    <property type="entry name" value="T CELL RECEPTOR ALPHA VARIABLE 16"/>
    <property type="match status" value="1"/>
</dbReference>
<dbReference type="OMA" id="NTDKHIP"/>
<accession>A0A674F591</accession>
<organism evidence="7 8">
    <name type="scientific">Salmo trutta</name>
    <name type="common">Brown trout</name>
    <dbReference type="NCBI Taxonomy" id="8032"/>
    <lineage>
        <taxon>Eukaryota</taxon>
        <taxon>Metazoa</taxon>
        <taxon>Chordata</taxon>
        <taxon>Craniata</taxon>
        <taxon>Vertebrata</taxon>
        <taxon>Euteleostomi</taxon>
        <taxon>Actinopterygii</taxon>
        <taxon>Neopterygii</taxon>
        <taxon>Teleostei</taxon>
        <taxon>Protacanthopterygii</taxon>
        <taxon>Salmoniformes</taxon>
        <taxon>Salmonidae</taxon>
        <taxon>Salmoninae</taxon>
        <taxon>Salmo</taxon>
    </lineage>
</organism>
<name>A0A674F591_SALTR</name>
<dbReference type="GeneTree" id="ENSGT01050000245529"/>
<dbReference type="InterPro" id="IPR051287">
    <property type="entry name" value="TCR_variable_region"/>
</dbReference>
<dbReference type="PROSITE" id="PS50835">
    <property type="entry name" value="IG_LIKE"/>
    <property type="match status" value="1"/>
</dbReference>
<dbReference type="GO" id="GO:0042101">
    <property type="term" value="C:T cell receptor complex"/>
    <property type="evidence" value="ECO:0007669"/>
    <property type="project" value="UniProtKB-KW"/>
</dbReference>
<proteinExistence type="predicted"/>
<dbReference type="PANTHER" id="PTHR19367">
    <property type="entry name" value="T-CELL RECEPTOR ALPHA CHAIN V REGION"/>
    <property type="match status" value="1"/>
</dbReference>
<feature type="domain" description="Ig-like" evidence="6">
    <location>
        <begin position="16"/>
        <end position="119"/>
    </location>
</feature>
<reference evidence="7" key="2">
    <citation type="submission" date="2025-09" db="UniProtKB">
        <authorList>
            <consortium name="Ensembl"/>
        </authorList>
    </citation>
    <scope>IDENTIFICATION</scope>
</reference>
<dbReference type="Gene3D" id="2.60.40.10">
    <property type="entry name" value="Immunoglobulins"/>
    <property type="match status" value="1"/>
</dbReference>
<keyword evidence="4" id="KW-0393">Immunoglobulin domain</keyword>
<keyword evidence="8" id="KW-1185">Reference proteome</keyword>
<evidence type="ECO:0000256" key="3">
    <source>
        <dbReference type="ARBA" id="ARBA00023170"/>
    </source>
</evidence>
<evidence type="ECO:0000259" key="6">
    <source>
        <dbReference type="PROSITE" id="PS50835"/>
    </source>
</evidence>
<dbReference type="SUPFAM" id="SSF48726">
    <property type="entry name" value="Immunoglobulin"/>
    <property type="match status" value="1"/>
</dbReference>
<evidence type="ECO:0000256" key="2">
    <source>
        <dbReference type="ARBA" id="ARBA00023130"/>
    </source>
</evidence>
<dbReference type="InterPro" id="IPR013106">
    <property type="entry name" value="Ig_V-set"/>
</dbReference>
<keyword evidence="1" id="KW-0732">Signal</keyword>
<keyword evidence="5" id="KW-0391">Immunity</keyword>
<dbReference type="InParanoid" id="A0A674F591"/>
<evidence type="ECO:0000256" key="4">
    <source>
        <dbReference type="ARBA" id="ARBA00023319"/>
    </source>
</evidence>
<evidence type="ECO:0000256" key="5">
    <source>
        <dbReference type="ARBA" id="ARBA00043266"/>
    </source>
</evidence>
<dbReference type="Proteomes" id="UP000472277">
    <property type="component" value="Chromosome 21"/>
</dbReference>
<sequence length="128" mass="14807">MFFFFTGTSVEDMKSPDRDVVDVMEGSSVQLSCRYNSSLTNSLLWYLQHPGSSPQFLIVDYSGIITNTDKHIPDKRYTSTTSWTLTELVITRLTLADTALYYCALRDDTQRYNVYKTLYKNLQIKMLC</sequence>
<dbReference type="Ensembl" id="ENSSTUT00000123163.1">
    <property type="protein sequence ID" value="ENSSTUP00000115115.1"/>
    <property type="gene ID" value="ENSSTUG00000050729.1"/>
</dbReference>
<evidence type="ECO:0000313" key="8">
    <source>
        <dbReference type="Proteomes" id="UP000472277"/>
    </source>
</evidence>
<dbReference type="GO" id="GO:0002250">
    <property type="term" value="P:adaptive immune response"/>
    <property type="evidence" value="ECO:0007669"/>
    <property type="project" value="UniProtKB-KW"/>
</dbReference>
<evidence type="ECO:0000256" key="1">
    <source>
        <dbReference type="ARBA" id="ARBA00022729"/>
    </source>
</evidence>
<dbReference type="AlphaFoldDB" id="A0A674F591"/>
<reference evidence="7" key="1">
    <citation type="submission" date="2025-08" db="UniProtKB">
        <authorList>
            <consortium name="Ensembl"/>
        </authorList>
    </citation>
    <scope>IDENTIFICATION</scope>
</reference>